<evidence type="ECO:0000256" key="1">
    <source>
        <dbReference type="ARBA" id="ARBA00023125"/>
    </source>
</evidence>
<dbReference type="PROSITE" id="PS50937">
    <property type="entry name" value="HTH_MERR_2"/>
    <property type="match status" value="1"/>
</dbReference>
<dbReference type="RefSeq" id="WP_161837305.1">
    <property type="nucleotide sequence ID" value="NZ_CP048000.1"/>
</dbReference>
<accession>A0A6P1TK26</accession>
<dbReference type="Proteomes" id="UP000464314">
    <property type="component" value="Chromosome"/>
</dbReference>
<dbReference type="GO" id="GO:0003700">
    <property type="term" value="F:DNA-binding transcription factor activity"/>
    <property type="evidence" value="ECO:0007669"/>
    <property type="project" value="InterPro"/>
</dbReference>
<dbReference type="Gene3D" id="1.10.1660.10">
    <property type="match status" value="1"/>
</dbReference>
<dbReference type="GO" id="GO:0003677">
    <property type="term" value="F:DNA binding"/>
    <property type="evidence" value="ECO:0007669"/>
    <property type="project" value="UniProtKB-KW"/>
</dbReference>
<dbReference type="Gene3D" id="3.20.80.10">
    <property type="entry name" value="Regulatory factor, effector binding domain"/>
    <property type="match status" value="1"/>
</dbReference>
<dbReference type="SUPFAM" id="SSF46955">
    <property type="entry name" value="Putative DNA-binding domain"/>
    <property type="match status" value="1"/>
</dbReference>
<dbReference type="Pfam" id="PF06445">
    <property type="entry name" value="GyrI-like"/>
    <property type="match status" value="1"/>
</dbReference>
<dbReference type="InterPro" id="IPR000551">
    <property type="entry name" value="MerR-type_HTH_dom"/>
</dbReference>
<dbReference type="InterPro" id="IPR010499">
    <property type="entry name" value="AraC_E-bd"/>
</dbReference>
<dbReference type="CDD" id="cd01107">
    <property type="entry name" value="HTH_BmrR"/>
    <property type="match status" value="1"/>
</dbReference>
<name>A0A6P1TK26_9FIRM</name>
<reference evidence="3 4" key="1">
    <citation type="submission" date="2020-01" db="EMBL/GenBank/DDBJ databases">
        <title>Genome analysis of Anaerocolumna sp. CBA3638.</title>
        <authorList>
            <person name="Kim J."/>
            <person name="Roh S.W."/>
        </authorList>
    </citation>
    <scope>NUCLEOTIDE SEQUENCE [LARGE SCALE GENOMIC DNA]</scope>
    <source>
        <strain evidence="3 4">CBA3638</strain>
    </source>
</reference>
<evidence type="ECO:0000313" key="4">
    <source>
        <dbReference type="Proteomes" id="UP000464314"/>
    </source>
</evidence>
<evidence type="ECO:0000259" key="2">
    <source>
        <dbReference type="PROSITE" id="PS50937"/>
    </source>
</evidence>
<dbReference type="SUPFAM" id="SSF55136">
    <property type="entry name" value="Probable bacterial effector-binding domain"/>
    <property type="match status" value="1"/>
</dbReference>
<proteinExistence type="predicted"/>
<keyword evidence="1" id="KW-0238">DNA-binding</keyword>
<dbReference type="InterPro" id="IPR029442">
    <property type="entry name" value="GyrI-like"/>
</dbReference>
<gene>
    <name evidence="3" type="ORF">Ana3638_06540</name>
</gene>
<dbReference type="SMART" id="SM00871">
    <property type="entry name" value="AraC_E_bind"/>
    <property type="match status" value="1"/>
</dbReference>
<keyword evidence="4" id="KW-1185">Reference proteome</keyword>
<organism evidence="3 4">
    <name type="scientific">Anaerocolumna sedimenticola</name>
    <dbReference type="NCBI Taxonomy" id="2696063"/>
    <lineage>
        <taxon>Bacteria</taxon>
        <taxon>Bacillati</taxon>
        <taxon>Bacillota</taxon>
        <taxon>Clostridia</taxon>
        <taxon>Lachnospirales</taxon>
        <taxon>Lachnospiraceae</taxon>
        <taxon>Anaerocolumna</taxon>
    </lineage>
</organism>
<dbReference type="PANTHER" id="PTHR30204:SF97">
    <property type="entry name" value="MERR FAMILY REGULATORY PROTEIN"/>
    <property type="match status" value="1"/>
</dbReference>
<protein>
    <submittedName>
        <fullName evidence="3">MerR family transcriptional regulator</fullName>
    </submittedName>
</protein>
<dbReference type="Pfam" id="PF13411">
    <property type="entry name" value="MerR_1"/>
    <property type="match status" value="1"/>
</dbReference>
<dbReference type="AlphaFoldDB" id="A0A6P1TK26"/>
<dbReference type="InterPro" id="IPR009061">
    <property type="entry name" value="DNA-bd_dom_put_sf"/>
</dbReference>
<dbReference type="PANTHER" id="PTHR30204">
    <property type="entry name" value="REDOX-CYCLING DRUG-SENSING TRANSCRIPTIONAL ACTIVATOR SOXR"/>
    <property type="match status" value="1"/>
</dbReference>
<dbReference type="SMART" id="SM00422">
    <property type="entry name" value="HTH_MERR"/>
    <property type="match status" value="1"/>
</dbReference>
<dbReference type="InterPro" id="IPR011256">
    <property type="entry name" value="Reg_factor_effector_dom_sf"/>
</dbReference>
<evidence type="ECO:0000313" key="3">
    <source>
        <dbReference type="EMBL" id="QHQ60469.1"/>
    </source>
</evidence>
<dbReference type="EMBL" id="CP048000">
    <property type="protein sequence ID" value="QHQ60469.1"/>
    <property type="molecule type" value="Genomic_DNA"/>
</dbReference>
<sequence length="270" mass="31250">MFKIGDFAKLNRVTVAALRHYDAIGLLRPETTDNFTGYRYYSVSQMPKLNRIITLKELGFSLDEISLILNHKSGDTLKLLLQLKYNEIKSKLEEEQSRLTRIETFMKLYEQEDYIMKYDIVLKSIDEIKVAGLRDFIPSYSEQGHLWMELGEYLGKKGVKTVPPCMVIYYDPGYKEDKVDAEIIEPIMGDLEGNDRIKVRNLESVKQMACVVHKGSYQTLSLAYNALSKWIEENGYTMSGPQRELYLKGEWDSKNPDEYITEIQIPVSVN</sequence>
<dbReference type="KEGG" id="anr:Ana3638_06540"/>
<dbReference type="InterPro" id="IPR047057">
    <property type="entry name" value="MerR_fam"/>
</dbReference>
<feature type="domain" description="HTH merR-type" evidence="2">
    <location>
        <begin position="1"/>
        <end position="71"/>
    </location>
</feature>